<dbReference type="PANTHER" id="PTHR34580">
    <property type="match status" value="1"/>
</dbReference>
<keyword evidence="4" id="KW-1185">Reference proteome</keyword>
<evidence type="ECO:0000259" key="1">
    <source>
        <dbReference type="Pfam" id="PF13280"/>
    </source>
</evidence>
<dbReference type="Proteomes" id="UP000305881">
    <property type="component" value="Chromosome"/>
</dbReference>
<dbReference type="KEGG" id="mbur:EQU24_20320"/>
<dbReference type="OrthoDB" id="9807255at2"/>
<feature type="domain" description="WCX" evidence="2">
    <location>
        <begin position="244"/>
        <end position="320"/>
    </location>
</feature>
<sequence length="326" mass="38344">MDRFERIYQLHTILSGRRTPVSNAQLQEKLECSEATVKRLLTLMRDHFDAPIAYDRKRNGYYYDTEAGEHPYELPGLWFNAEELWGLLTCHTMLRKISPGLFGEQIAQLQNRIEKLLALDRSSAERKLECIKIVPIASRQKVRNPWFAKIAGSLFDNKRLDLVYDARSDGQITTRSVSPQNLVYYRDNWYLDAWCHFRRELRTFALERIKTAARQEIPSQNVDRQQLEDYFSSSYGIFSGKAEHTAKLKFTPERARWVADEQWHPKQTGRWHEDGSYELSIPFGDHRELLMDILRNGAEVEILEPAFLREAVIEQIQKMAKIYQKE</sequence>
<evidence type="ECO:0000313" key="3">
    <source>
        <dbReference type="EMBL" id="QCW84313.1"/>
    </source>
</evidence>
<dbReference type="Pfam" id="PF13280">
    <property type="entry name" value="WYL"/>
    <property type="match status" value="1"/>
</dbReference>
<organism evidence="3 4">
    <name type="scientific">Methylotuvimicrobium buryatense</name>
    <name type="common">Methylomicrobium buryatense</name>
    <dbReference type="NCBI Taxonomy" id="95641"/>
    <lineage>
        <taxon>Bacteria</taxon>
        <taxon>Pseudomonadati</taxon>
        <taxon>Pseudomonadota</taxon>
        <taxon>Gammaproteobacteria</taxon>
        <taxon>Methylococcales</taxon>
        <taxon>Methylococcaceae</taxon>
        <taxon>Methylotuvimicrobium</taxon>
    </lineage>
</organism>
<evidence type="ECO:0000259" key="2">
    <source>
        <dbReference type="Pfam" id="PF25583"/>
    </source>
</evidence>
<dbReference type="PROSITE" id="PS52050">
    <property type="entry name" value="WYL"/>
    <property type="match status" value="1"/>
</dbReference>
<dbReference type="Pfam" id="PF25583">
    <property type="entry name" value="WCX"/>
    <property type="match status" value="1"/>
</dbReference>
<reference evidence="4" key="1">
    <citation type="journal article" date="2019" name="J. Bacteriol.">
        <title>A Mutagenic Screen Identifies a TonB-Dependent Receptor Required for the Lanthanide Metal Switch in the Type I Methanotroph 'Methylotuvimicrobium buryatense' 5GB1C.</title>
        <authorList>
            <person name="Groom J.D."/>
            <person name="Ford S.M."/>
            <person name="Pesesky M.W."/>
            <person name="Lidstrom M.E."/>
        </authorList>
    </citation>
    <scope>NUCLEOTIDE SEQUENCE [LARGE SCALE GENOMIC DNA]</scope>
    <source>
        <strain evidence="4">5GB1C</strain>
    </source>
</reference>
<dbReference type="InterPro" id="IPR026881">
    <property type="entry name" value="WYL_dom"/>
</dbReference>
<dbReference type="InterPro" id="IPR036388">
    <property type="entry name" value="WH-like_DNA-bd_sf"/>
</dbReference>
<gene>
    <name evidence="3" type="ORF">EQU24_20320</name>
</gene>
<dbReference type="EMBL" id="CP035467">
    <property type="protein sequence ID" value="QCW84313.1"/>
    <property type="molecule type" value="Genomic_DNA"/>
</dbReference>
<dbReference type="AlphaFoldDB" id="A0A4P9UUM0"/>
<dbReference type="RefSeq" id="WP_017841799.1">
    <property type="nucleotide sequence ID" value="NZ_CP035467.1"/>
</dbReference>
<dbReference type="Gene3D" id="1.10.10.10">
    <property type="entry name" value="Winged helix-like DNA-binding domain superfamily/Winged helix DNA-binding domain"/>
    <property type="match status" value="1"/>
</dbReference>
<accession>A0A4P9UUM0</accession>
<name>A0A4P9UUM0_METBY</name>
<protein>
    <submittedName>
        <fullName evidence="3">WYL domain-containing protein</fullName>
    </submittedName>
</protein>
<dbReference type="InterPro" id="IPR051534">
    <property type="entry name" value="CBASS_pafABC_assoc_protein"/>
</dbReference>
<feature type="domain" description="WYL" evidence="1">
    <location>
        <begin position="147"/>
        <end position="212"/>
    </location>
</feature>
<dbReference type="PANTHER" id="PTHR34580:SF3">
    <property type="entry name" value="PROTEIN PAFB"/>
    <property type="match status" value="1"/>
</dbReference>
<dbReference type="STRING" id="675511.GCA_000341735_03365"/>
<dbReference type="InterPro" id="IPR057727">
    <property type="entry name" value="WCX_dom"/>
</dbReference>
<proteinExistence type="predicted"/>
<evidence type="ECO:0000313" key="4">
    <source>
        <dbReference type="Proteomes" id="UP000305881"/>
    </source>
</evidence>